<feature type="transmembrane region" description="Helical" evidence="7">
    <location>
        <begin position="249"/>
        <end position="268"/>
    </location>
</feature>
<comment type="subcellular location">
    <subcellularLocation>
        <location evidence="1">Membrane</location>
        <topology evidence="1">Multi-pass membrane protein</topology>
    </subcellularLocation>
</comment>
<comment type="similarity">
    <text evidence="2">Belongs to the PA-phosphatase related phosphoesterase family.</text>
</comment>
<gene>
    <name evidence="9" type="ORF">BLNAU_2147</name>
</gene>
<dbReference type="Pfam" id="PF01569">
    <property type="entry name" value="PAP2"/>
    <property type="match status" value="1"/>
</dbReference>
<dbReference type="PANTHER" id="PTHR10165:SF35">
    <property type="entry name" value="RE23632P"/>
    <property type="match status" value="1"/>
</dbReference>
<proteinExistence type="inferred from homology"/>
<dbReference type="Gene3D" id="1.20.144.10">
    <property type="entry name" value="Phosphatidic acid phosphatase type 2/haloperoxidase"/>
    <property type="match status" value="1"/>
</dbReference>
<reference evidence="9 10" key="1">
    <citation type="journal article" date="2022" name="bioRxiv">
        <title>Genomics of Preaxostyla Flagellates Illuminates Evolutionary Transitions and the Path Towards Mitochondrial Loss.</title>
        <authorList>
            <person name="Novak L.V.F."/>
            <person name="Treitli S.C."/>
            <person name="Pyrih J."/>
            <person name="Halakuc P."/>
            <person name="Pipaliya S.V."/>
            <person name="Vacek V."/>
            <person name="Brzon O."/>
            <person name="Soukal P."/>
            <person name="Eme L."/>
            <person name="Dacks J.B."/>
            <person name="Karnkowska A."/>
            <person name="Elias M."/>
            <person name="Hampl V."/>
        </authorList>
    </citation>
    <scope>NUCLEOTIDE SEQUENCE [LARGE SCALE GENOMIC DNA]</scope>
    <source>
        <strain evidence="9">NAU3</strain>
        <tissue evidence="9">Gut</tissue>
    </source>
</reference>
<dbReference type="InterPro" id="IPR043216">
    <property type="entry name" value="PAP-like"/>
</dbReference>
<feature type="transmembrane region" description="Helical" evidence="7">
    <location>
        <begin position="343"/>
        <end position="363"/>
    </location>
</feature>
<keyword evidence="5 7" id="KW-0472">Membrane</keyword>
<feature type="domain" description="Phosphatidic acid phosphatase type 2/haloperoxidase" evidence="8">
    <location>
        <begin position="159"/>
        <end position="356"/>
    </location>
</feature>
<protein>
    <submittedName>
        <fullName evidence="9">PAP2 superfamily</fullName>
    </submittedName>
</protein>
<name>A0ABQ9YG11_9EUKA</name>
<evidence type="ECO:0000256" key="5">
    <source>
        <dbReference type="ARBA" id="ARBA00023136"/>
    </source>
</evidence>
<evidence type="ECO:0000313" key="9">
    <source>
        <dbReference type="EMBL" id="KAK2962714.1"/>
    </source>
</evidence>
<feature type="transmembrane region" description="Helical" evidence="7">
    <location>
        <begin position="123"/>
        <end position="143"/>
    </location>
</feature>
<keyword evidence="10" id="KW-1185">Reference proteome</keyword>
<accession>A0ABQ9YG11</accession>
<keyword evidence="4 7" id="KW-1133">Transmembrane helix</keyword>
<keyword evidence="3 7" id="KW-0812">Transmembrane</keyword>
<sequence>MSVDSAEIPHVNQTSAIPINPAEIERGDHLYTNKSHQRPAPIRIASLCSCCVPSESDDVTQLDITWDDIKHNCTCASIFLFIVELVLSALAAFGFIFELFPRFKKTFHFDDPTFSYPFTHEEWVSSFGSILFVLVYGVASTLISQIFMPYQCLSLQAAAVAVVSSLCSVMGVVSILKLFIPRFRPDFIDRCRPDPAEIATKSAADISLYGHVLAHDWTCTGMPGLTKKAADHLIKEGRMSFPSGHSASSMWAAFISISFAIELAWMIAKCSRNLRRNMANPCLCCCRSLREDGPSEPVSRQYQFHIDAIVTAVVIAVSIALFTASIFVVGSRISDSRHHTGDVIGGSIIGALGGIFGGVLYHIRRRALIVAHQRMVWDKKKKEEEGARAKEEKMKGKEEVLSNGSSHHSRQPLRRPPKQNSELQVHPAKEGDIEEMKEVTPELQSDSTRGSRPSQRGGRGRGR</sequence>
<dbReference type="PANTHER" id="PTHR10165">
    <property type="entry name" value="LIPID PHOSPHATE PHOSPHATASE"/>
    <property type="match status" value="1"/>
</dbReference>
<evidence type="ECO:0000256" key="4">
    <source>
        <dbReference type="ARBA" id="ARBA00022989"/>
    </source>
</evidence>
<evidence type="ECO:0000256" key="7">
    <source>
        <dbReference type="SAM" id="Phobius"/>
    </source>
</evidence>
<evidence type="ECO:0000313" key="10">
    <source>
        <dbReference type="Proteomes" id="UP001281761"/>
    </source>
</evidence>
<evidence type="ECO:0000256" key="2">
    <source>
        <dbReference type="ARBA" id="ARBA00008816"/>
    </source>
</evidence>
<dbReference type="InterPro" id="IPR036938">
    <property type="entry name" value="PAP2/HPO_sf"/>
</dbReference>
<evidence type="ECO:0000256" key="3">
    <source>
        <dbReference type="ARBA" id="ARBA00022692"/>
    </source>
</evidence>
<feature type="compositionally biased region" description="Basic residues" evidence="6">
    <location>
        <begin position="407"/>
        <end position="417"/>
    </location>
</feature>
<feature type="region of interest" description="Disordered" evidence="6">
    <location>
        <begin position="379"/>
        <end position="463"/>
    </location>
</feature>
<evidence type="ECO:0000256" key="1">
    <source>
        <dbReference type="ARBA" id="ARBA00004141"/>
    </source>
</evidence>
<feature type="transmembrane region" description="Helical" evidence="7">
    <location>
        <begin position="155"/>
        <end position="180"/>
    </location>
</feature>
<comment type="caution">
    <text evidence="9">The sequence shown here is derived from an EMBL/GenBank/DDBJ whole genome shotgun (WGS) entry which is preliminary data.</text>
</comment>
<dbReference type="EMBL" id="JARBJD010000009">
    <property type="protein sequence ID" value="KAK2962714.1"/>
    <property type="molecule type" value="Genomic_DNA"/>
</dbReference>
<dbReference type="SUPFAM" id="SSF48317">
    <property type="entry name" value="Acid phosphatase/Vanadium-dependent haloperoxidase"/>
    <property type="match status" value="1"/>
</dbReference>
<evidence type="ECO:0000256" key="6">
    <source>
        <dbReference type="SAM" id="MobiDB-lite"/>
    </source>
</evidence>
<dbReference type="Proteomes" id="UP001281761">
    <property type="component" value="Unassembled WGS sequence"/>
</dbReference>
<evidence type="ECO:0000259" key="8">
    <source>
        <dbReference type="Pfam" id="PF01569"/>
    </source>
</evidence>
<feature type="transmembrane region" description="Helical" evidence="7">
    <location>
        <begin position="78"/>
        <end position="103"/>
    </location>
</feature>
<feature type="transmembrane region" description="Helical" evidence="7">
    <location>
        <begin position="308"/>
        <end position="331"/>
    </location>
</feature>
<feature type="compositionally biased region" description="Basic and acidic residues" evidence="6">
    <location>
        <begin position="379"/>
        <end position="400"/>
    </location>
</feature>
<feature type="compositionally biased region" description="Basic and acidic residues" evidence="6">
    <location>
        <begin position="427"/>
        <end position="440"/>
    </location>
</feature>
<organism evidence="9 10">
    <name type="scientific">Blattamonas nauphoetae</name>
    <dbReference type="NCBI Taxonomy" id="2049346"/>
    <lineage>
        <taxon>Eukaryota</taxon>
        <taxon>Metamonada</taxon>
        <taxon>Preaxostyla</taxon>
        <taxon>Oxymonadida</taxon>
        <taxon>Blattamonas</taxon>
    </lineage>
</organism>
<dbReference type="InterPro" id="IPR000326">
    <property type="entry name" value="PAP2/HPO"/>
</dbReference>